<dbReference type="CDD" id="cd03676">
    <property type="entry name" value="NUDIX_Tnr3_like"/>
    <property type="match status" value="1"/>
</dbReference>
<reference evidence="2 3" key="1">
    <citation type="submission" date="2018-02" db="EMBL/GenBank/DDBJ databases">
        <title>Genome sequence of the basidiomycete white-rot fungus Phlebia centrifuga.</title>
        <authorList>
            <person name="Granchi Z."/>
            <person name="Peng M."/>
            <person name="de Vries R.P."/>
            <person name="Hilden K."/>
            <person name="Makela M.R."/>
            <person name="Grigoriev I."/>
            <person name="Riley R."/>
        </authorList>
    </citation>
    <scope>NUCLEOTIDE SEQUENCE [LARGE SCALE GENOMIC DNA]</scope>
    <source>
        <strain evidence="2 3">FBCC195</strain>
    </source>
</reference>
<sequence length="306" mass="34246">MPSPTPPQGFLSLVQVCDNFRVPPLSAQQTSYLTEDLVPWRLTTEPSSPVIGLLRASIVKQLVAENSKATRDEEAPWNLRQENGRTTLSFASWIDTPQKRTHIMKEMCERWRDGGLWSDIIGPKKWRGEMYPVYRNPFGKNDAPSEAELAAEGSDTRNYAFMMERSACALFGVVTYGIHMTIYEDDAESGCKIWVPVRAQTKQTWPGYLDNTVAGGIPSGLGVFESLIKEAMEEASIPEEAIREHAKAVGSVSYFFCTQDGWLQPEVEYVYDIRVPPGMEAIFQPKPLDGEVESFEVCSPIILLLG</sequence>
<dbReference type="PANTHER" id="PTHR13622:SF8">
    <property type="entry name" value="THIAMIN PYROPHOSPHOKINASE 1"/>
    <property type="match status" value="1"/>
</dbReference>
<dbReference type="InterPro" id="IPR015797">
    <property type="entry name" value="NUDIX_hydrolase-like_dom_sf"/>
</dbReference>
<dbReference type="PANTHER" id="PTHR13622">
    <property type="entry name" value="THIAMIN PYROPHOSPHOKINASE"/>
    <property type="match status" value="1"/>
</dbReference>
<name>A0A2R6NSX5_9APHY</name>
<dbReference type="SUPFAM" id="SSF55811">
    <property type="entry name" value="Nudix"/>
    <property type="match status" value="1"/>
</dbReference>
<dbReference type="STRING" id="98765.A0A2R6NSX5"/>
<dbReference type="EMBL" id="MLYV02000881">
    <property type="protein sequence ID" value="PSR75692.1"/>
    <property type="molecule type" value="Genomic_DNA"/>
</dbReference>
<comment type="caution">
    <text evidence="2">The sequence shown here is derived from an EMBL/GenBank/DDBJ whole genome shotgun (WGS) entry which is preliminary data.</text>
</comment>
<evidence type="ECO:0000259" key="1">
    <source>
        <dbReference type="PROSITE" id="PS51462"/>
    </source>
</evidence>
<evidence type="ECO:0000313" key="2">
    <source>
        <dbReference type="EMBL" id="PSR75692.1"/>
    </source>
</evidence>
<accession>A0A2R6NSX5</accession>
<dbReference type="PROSITE" id="PS51462">
    <property type="entry name" value="NUDIX"/>
    <property type="match status" value="1"/>
</dbReference>
<dbReference type="AlphaFoldDB" id="A0A2R6NSX5"/>
<dbReference type="Gene3D" id="3.90.79.10">
    <property type="entry name" value="Nucleoside Triphosphate Pyrophosphohydrolase"/>
    <property type="match status" value="1"/>
</dbReference>
<dbReference type="OrthoDB" id="10261522at2759"/>
<evidence type="ECO:0000313" key="3">
    <source>
        <dbReference type="Proteomes" id="UP000186601"/>
    </source>
</evidence>
<dbReference type="GO" id="GO:0044715">
    <property type="term" value="F:8-oxo-dGDP phosphatase activity"/>
    <property type="evidence" value="ECO:0007669"/>
    <property type="project" value="TreeGrafter"/>
</dbReference>
<keyword evidence="3" id="KW-1185">Reference proteome</keyword>
<feature type="domain" description="Nudix hydrolase" evidence="1">
    <location>
        <begin position="163"/>
        <end position="306"/>
    </location>
</feature>
<organism evidence="2 3">
    <name type="scientific">Hermanssonia centrifuga</name>
    <dbReference type="NCBI Taxonomy" id="98765"/>
    <lineage>
        <taxon>Eukaryota</taxon>
        <taxon>Fungi</taxon>
        <taxon>Dikarya</taxon>
        <taxon>Basidiomycota</taxon>
        <taxon>Agaricomycotina</taxon>
        <taxon>Agaricomycetes</taxon>
        <taxon>Polyporales</taxon>
        <taxon>Meruliaceae</taxon>
        <taxon>Hermanssonia</taxon>
    </lineage>
</organism>
<dbReference type="InterPro" id="IPR000086">
    <property type="entry name" value="NUDIX_hydrolase_dom"/>
</dbReference>
<gene>
    <name evidence="2" type="ORF">PHLCEN_2v8983</name>
</gene>
<proteinExistence type="predicted"/>
<protein>
    <recommendedName>
        <fullName evidence="1">Nudix hydrolase domain-containing protein</fullName>
    </recommendedName>
</protein>
<dbReference type="Proteomes" id="UP000186601">
    <property type="component" value="Unassembled WGS sequence"/>
</dbReference>